<gene>
    <name evidence="2" type="ORF">GPUH_LOCUS2007</name>
</gene>
<evidence type="ECO:0000313" key="3">
    <source>
        <dbReference type="Proteomes" id="UP000271098"/>
    </source>
</evidence>
<dbReference type="EMBL" id="UYRT01002771">
    <property type="protein sequence ID" value="VDK31456.1"/>
    <property type="molecule type" value="Genomic_DNA"/>
</dbReference>
<dbReference type="AlphaFoldDB" id="A0A183CZW6"/>
<keyword evidence="3" id="KW-1185">Reference proteome</keyword>
<dbReference type="Proteomes" id="UP000271098">
    <property type="component" value="Unassembled WGS sequence"/>
</dbReference>
<sequence>MDEKQSTQLPVQWHSFREFDLDCRYFRKITDALKELDYKVSEKLDQISIRVDGLSKSFRSWQSINNPSRPNFPQHNYPLCPQVYEAFSHASPPPTYDLSHNAAYRPPLPPPYSVPPPSFYR</sequence>
<evidence type="ECO:0000313" key="2">
    <source>
        <dbReference type="EMBL" id="VDK31456.1"/>
    </source>
</evidence>
<evidence type="ECO:0000256" key="1">
    <source>
        <dbReference type="SAM" id="MobiDB-lite"/>
    </source>
</evidence>
<feature type="compositionally biased region" description="Pro residues" evidence="1">
    <location>
        <begin position="106"/>
        <end position="121"/>
    </location>
</feature>
<name>A0A183CZW6_9BILA</name>
<dbReference type="WBParaSite" id="GPUH_0000201201-mRNA-1">
    <property type="protein sequence ID" value="GPUH_0000201201-mRNA-1"/>
    <property type="gene ID" value="GPUH_0000201201"/>
</dbReference>
<protein>
    <submittedName>
        <fullName evidence="2 4">Uncharacterized protein</fullName>
    </submittedName>
</protein>
<proteinExistence type="predicted"/>
<organism evidence="4">
    <name type="scientific">Gongylonema pulchrum</name>
    <dbReference type="NCBI Taxonomy" id="637853"/>
    <lineage>
        <taxon>Eukaryota</taxon>
        <taxon>Metazoa</taxon>
        <taxon>Ecdysozoa</taxon>
        <taxon>Nematoda</taxon>
        <taxon>Chromadorea</taxon>
        <taxon>Rhabditida</taxon>
        <taxon>Spirurina</taxon>
        <taxon>Spiruromorpha</taxon>
        <taxon>Spiruroidea</taxon>
        <taxon>Gongylonematidae</taxon>
        <taxon>Gongylonema</taxon>
    </lineage>
</organism>
<reference evidence="2 3" key="2">
    <citation type="submission" date="2018-11" db="EMBL/GenBank/DDBJ databases">
        <authorList>
            <consortium name="Pathogen Informatics"/>
        </authorList>
    </citation>
    <scope>NUCLEOTIDE SEQUENCE [LARGE SCALE GENOMIC DNA]</scope>
</reference>
<reference evidence="4" key="1">
    <citation type="submission" date="2016-06" db="UniProtKB">
        <authorList>
            <consortium name="WormBaseParasite"/>
        </authorList>
    </citation>
    <scope>IDENTIFICATION</scope>
</reference>
<feature type="region of interest" description="Disordered" evidence="1">
    <location>
        <begin position="98"/>
        <end position="121"/>
    </location>
</feature>
<accession>A0A183CZW6</accession>
<evidence type="ECO:0000313" key="4">
    <source>
        <dbReference type="WBParaSite" id="GPUH_0000201201-mRNA-1"/>
    </source>
</evidence>